<keyword evidence="3" id="KW-1185">Reference proteome</keyword>
<evidence type="ECO:0000313" key="2">
    <source>
        <dbReference type="EMBL" id="SFU46484.1"/>
    </source>
</evidence>
<feature type="chain" id="PRO_5011561961" description="DUF4468 domain-containing protein" evidence="1">
    <location>
        <begin position="19"/>
        <end position="185"/>
    </location>
</feature>
<gene>
    <name evidence="2" type="ORF">SAMN05216480_104126</name>
</gene>
<keyword evidence="1" id="KW-0732">Signal</keyword>
<evidence type="ECO:0000313" key="3">
    <source>
        <dbReference type="Proteomes" id="UP000199138"/>
    </source>
</evidence>
<sequence length="185" mass="21847">MKKIVLVLFFFMTCFLQAQDFSFHHFVYKHDLFFWENEYEVPYSKEEIIHHFITSGILDNITVNDSLITGTITDLNLDYKGFGSSAFFTRDYITDSDLQAFAVIEIKPSGYKVTLKRIKFKQFLSNDQKKCEHSFALKDIEEEALKDNRSDFKSSFKKDPCEIINYSLEKYLIMYTPDPEMITEQ</sequence>
<dbReference type="RefSeq" id="WP_143106369.1">
    <property type="nucleotide sequence ID" value="NZ_FPBK01000004.1"/>
</dbReference>
<evidence type="ECO:0000256" key="1">
    <source>
        <dbReference type="SAM" id="SignalP"/>
    </source>
</evidence>
<dbReference type="Proteomes" id="UP000199138">
    <property type="component" value="Unassembled WGS sequence"/>
</dbReference>
<organism evidence="2 3">
    <name type="scientific">Pustulibacterium marinum</name>
    <dbReference type="NCBI Taxonomy" id="1224947"/>
    <lineage>
        <taxon>Bacteria</taxon>
        <taxon>Pseudomonadati</taxon>
        <taxon>Bacteroidota</taxon>
        <taxon>Flavobacteriia</taxon>
        <taxon>Flavobacteriales</taxon>
        <taxon>Flavobacteriaceae</taxon>
        <taxon>Pustulibacterium</taxon>
    </lineage>
</organism>
<feature type="signal peptide" evidence="1">
    <location>
        <begin position="1"/>
        <end position="18"/>
    </location>
</feature>
<accession>A0A1I7GDG1</accession>
<reference evidence="2 3" key="1">
    <citation type="submission" date="2016-10" db="EMBL/GenBank/DDBJ databases">
        <authorList>
            <person name="de Groot N.N."/>
        </authorList>
    </citation>
    <scope>NUCLEOTIDE SEQUENCE [LARGE SCALE GENOMIC DNA]</scope>
    <source>
        <strain evidence="2 3">CGMCC 1.12333</strain>
    </source>
</reference>
<proteinExistence type="predicted"/>
<dbReference type="EMBL" id="FPBK01000004">
    <property type="protein sequence ID" value="SFU46484.1"/>
    <property type="molecule type" value="Genomic_DNA"/>
</dbReference>
<protein>
    <recommendedName>
        <fullName evidence="4">DUF4468 domain-containing protein</fullName>
    </recommendedName>
</protein>
<name>A0A1I7GDG1_9FLAO</name>
<dbReference type="AlphaFoldDB" id="A0A1I7GDG1"/>
<evidence type="ECO:0008006" key="4">
    <source>
        <dbReference type="Google" id="ProtNLM"/>
    </source>
</evidence>